<evidence type="ECO:0000313" key="2">
    <source>
        <dbReference type="EMBL" id="TGL61814.1"/>
    </source>
</evidence>
<dbReference type="Proteomes" id="UP000297693">
    <property type="component" value="Unassembled WGS sequence"/>
</dbReference>
<dbReference type="OrthoDB" id="328244at2"/>
<feature type="transmembrane region" description="Helical" evidence="1">
    <location>
        <begin position="135"/>
        <end position="158"/>
    </location>
</feature>
<evidence type="ECO:0000313" key="3">
    <source>
        <dbReference type="Proteomes" id="UP000297693"/>
    </source>
</evidence>
<feature type="transmembrane region" description="Helical" evidence="1">
    <location>
        <begin position="7"/>
        <end position="27"/>
    </location>
</feature>
<gene>
    <name evidence="2" type="ORF">EHQ58_04155</name>
</gene>
<proteinExistence type="predicted"/>
<keyword evidence="1" id="KW-0812">Transmembrane</keyword>
<comment type="caution">
    <text evidence="2">The sequence shown here is derived from an EMBL/GenBank/DDBJ whole genome shotgun (WGS) entry which is preliminary data.</text>
</comment>
<accession>A0A4R9KAJ3</accession>
<evidence type="ECO:0008006" key="4">
    <source>
        <dbReference type="Google" id="ProtNLM"/>
    </source>
</evidence>
<keyword evidence="3" id="KW-1185">Reference proteome</keyword>
<evidence type="ECO:0000256" key="1">
    <source>
        <dbReference type="SAM" id="Phobius"/>
    </source>
</evidence>
<organism evidence="2 3">
    <name type="scientific">Leptospira ognonensis</name>
    <dbReference type="NCBI Taxonomy" id="2484945"/>
    <lineage>
        <taxon>Bacteria</taxon>
        <taxon>Pseudomonadati</taxon>
        <taxon>Spirochaetota</taxon>
        <taxon>Spirochaetia</taxon>
        <taxon>Leptospirales</taxon>
        <taxon>Leptospiraceae</taxon>
        <taxon>Leptospira</taxon>
    </lineage>
</organism>
<reference evidence="2" key="1">
    <citation type="journal article" date="2019" name="PLoS Negl. Trop. Dis.">
        <title>Revisiting the worldwide diversity of Leptospira species in the environment.</title>
        <authorList>
            <person name="Vincent A.T."/>
            <person name="Schiettekatte O."/>
            <person name="Bourhy P."/>
            <person name="Veyrier F.J."/>
            <person name="Picardeau M."/>
        </authorList>
    </citation>
    <scope>NUCLEOTIDE SEQUENCE [LARGE SCALE GENOMIC DNA]</scope>
    <source>
        <strain evidence="2">201702476</strain>
    </source>
</reference>
<dbReference type="EMBL" id="RQGD01000014">
    <property type="protein sequence ID" value="TGL61814.1"/>
    <property type="molecule type" value="Genomic_DNA"/>
</dbReference>
<dbReference type="AlphaFoldDB" id="A0A4R9KAJ3"/>
<keyword evidence="1" id="KW-1133">Transmembrane helix</keyword>
<keyword evidence="1" id="KW-0472">Membrane</keyword>
<name>A0A4R9KAJ3_9LEPT</name>
<protein>
    <recommendedName>
        <fullName evidence="4">DUF3592 domain-containing protein</fullName>
    </recommendedName>
</protein>
<sequence>MSPRLPIWVSNTIFLCFVFMASTYAIINIESNKLKLAYARLPSPYNTSFATIQEISRVKNRFPINYQCQYVFSLYDGTLAEASETIPYSIYKKLKLGDPVEIYRKEINLFGRKIALSKIRENEEVPPLIENLERFFQAGAIFFAVLAILAILFRVLGLRFQTYLSQKK</sequence>